<evidence type="ECO:0000313" key="1">
    <source>
        <dbReference type="EMBL" id="UYD60443.1"/>
    </source>
</evidence>
<proteinExistence type="predicted"/>
<organism evidence="1">
    <name type="scientific">Aeromonas phage vB_AehM_DM2</name>
    <dbReference type="NCBI Taxonomy" id="2973716"/>
    <lineage>
        <taxon>Viruses</taxon>
        <taxon>Duplodnaviria</taxon>
        <taxon>Heunggongvirae</taxon>
        <taxon>Uroviricota</taxon>
        <taxon>Caudoviricetes</taxon>
        <taxon>Pantevenvirales</taxon>
        <taxon>Straboviridae</taxon>
        <taxon>Biquartavirus</taxon>
    </lineage>
</organism>
<dbReference type="EMBL" id="OP380605">
    <property type="protein sequence ID" value="UYD60443.1"/>
    <property type="molecule type" value="Genomic_DNA"/>
</dbReference>
<gene>
    <name evidence="1" type="ORF">NPHMPGLK_00108</name>
</gene>
<sequence>MSVIPELAKTLVSYKYPDKNIFRPGQPVYFIKNGYRYSGTVIQYKFGCYRIECCDFEGLVIINPNQVERRIL</sequence>
<accession>A0AA95C4A8</accession>
<protein>
    <submittedName>
        <fullName evidence="1">Uncharacterized protein</fullName>
    </submittedName>
</protein>
<reference evidence="1" key="1">
    <citation type="submission" date="2022-09" db="EMBL/GenBank/DDBJ databases">
        <title>On Diversity and Genetic Richness: Insights on Aeromonad Phage Diversity through Physicochemical and Molecular Analysis.</title>
        <authorList>
            <person name="Papa D.M."/>
            <person name="Rousseau G."/>
            <person name="Tremblay D."/>
            <person name="Labrie S."/>
            <person name="Gutierrez T.A."/>
            <person name="Ramos J.D."/>
            <person name="Moineau S."/>
        </authorList>
    </citation>
    <scope>NUCLEOTIDE SEQUENCE</scope>
</reference>
<name>A0AA95C4A8_9CAUD</name>